<organism evidence="3 4">
    <name type="scientific">Caligus rogercresseyi</name>
    <name type="common">Sea louse</name>
    <dbReference type="NCBI Taxonomy" id="217165"/>
    <lineage>
        <taxon>Eukaryota</taxon>
        <taxon>Metazoa</taxon>
        <taxon>Ecdysozoa</taxon>
        <taxon>Arthropoda</taxon>
        <taxon>Crustacea</taxon>
        <taxon>Multicrustacea</taxon>
        <taxon>Hexanauplia</taxon>
        <taxon>Copepoda</taxon>
        <taxon>Siphonostomatoida</taxon>
        <taxon>Caligidae</taxon>
        <taxon>Caligus</taxon>
    </lineage>
</organism>
<dbReference type="EMBL" id="CP045893">
    <property type="protein sequence ID" value="QQP53689.1"/>
    <property type="molecule type" value="Genomic_DNA"/>
</dbReference>
<dbReference type="GO" id="GO:0003676">
    <property type="term" value="F:nucleic acid binding"/>
    <property type="evidence" value="ECO:0007669"/>
    <property type="project" value="InterPro"/>
</dbReference>
<proteinExistence type="predicted"/>
<sequence length="214" mass="24107">MDQGVIHDLKHKYGKHLQVTAAEDPIPLITFLKAVDLKMAVNFAASAWAKVKTTTVKNCFIKGLGPVITKEQDEDDEFDFEGFTTTEVDQATLKLQEISKENDQLLLSVHDGLQTSHELTEEELRSQAVSSSTAQNYSSDDEDAETTPLPPPEKMSAVKAHQGMEWALQYFEEVPGTDNMYILHPAKEMIAVLKKERVHKMKQKTVLEMFSKNQ</sequence>
<evidence type="ECO:0000259" key="2">
    <source>
        <dbReference type="Pfam" id="PF03184"/>
    </source>
</evidence>
<reference evidence="4" key="1">
    <citation type="submission" date="2021-01" db="EMBL/GenBank/DDBJ databases">
        <title>Caligus Genome Assembly.</title>
        <authorList>
            <person name="Gallardo-Escarate C."/>
        </authorList>
    </citation>
    <scope>NUCLEOTIDE SEQUENCE [LARGE SCALE GENOMIC DNA]</scope>
</reference>
<evidence type="ECO:0000313" key="4">
    <source>
        <dbReference type="Proteomes" id="UP000595437"/>
    </source>
</evidence>
<feature type="domain" description="DDE-1" evidence="2">
    <location>
        <begin position="1"/>
        <end position="60"/>
    </location>
</feature>
<dbReference type="InterPro" id="IPR004875">
    <property type="entry name" value="DDE_SF_endonuclease_dom"/>
</dbReference>
<dbReference type="AlphaFoldDB" id="A0A7T8QSR5"/>
<protein>
    <recommendedName>
        <fullName evidence="2">DDE-1 domain-containing protein</fullName>
    </recommendedName>
</protein>
<dbReference type="OrthoDB" id="9909311at2759"/>
<gene>
    <name evidence="3" type="ORF">FKW44_006249</name>
</gene>
<dbReference type="Pfam" id="PF03184">
    <property type="entry name" value="DDE_1"/>
    <property type="match status" value="1"/>
</dbReference>
<feature type="compositionally biased region" description="Polar residues" evidence="1">
    <location>
        <begin position="127"/>
        <end position="138"/>
    </location>
</feature>
<evidence type="ECO:0000313" key="3">
    <source>
        <dbReference type="EMBL" id="QQP53689.1"/>
    </source>
</evidence>
<feature type="region of interest" description="Disordered" evidence="1">
    <location>
        <begin position="121"/>
        <end position="157"/>
    </location>
</feature>
<accession>A0A7T8QSR5</accession>
<keyword evidence="4" id="KW-1185">Reference proteome</keyword>
<dbReference type="Proteomes" id="UP000595437">
    <property type="component" value="Chromosome 4"/>
</dbReference>
<name>A0A7T8QSR5_CALRO</name>
<evidence type="ECO:0000256" key="1">
    <source>
        <dbReference type="SAM" id="MobiDB-lite"/>
    </source>
</evidence>